<dbReference type="AlphaFoldDB" id="A0A9W4TQI3"/>
<dbReference type="InterPro" id="IPR011050">
    <property type="entry name" value="Pectin_lyase_fold/virulence"/>
</dbReference>
<evidence type="ECO:0000313" key="1">
    <source>
        <dbReference type="EMBL" id="CAI3956081.1"/>
    </source>
</evidence>
<dbReference type="Gene3D" id="2.160.20.10">
    <property type="entry name" value="Single-stranded right-handed beta-helix, Pectin lyase-like"/>
    <property type="match status" value="1"/>
</dbReference>
<accession>A0A9W4TQI3</accession>
<sequence>MKTYYFDDYGAASNGAFDCTAVWNKIVAEINLASAVIEFGSGTYLFKSNIQLNLNQGQYSNRSQSITIKGQGKGVTNLLWSGGTSSGLSMSHYDGAQSECRYNIHDISFITKDTNTGTAIKLENKNPYRFGGGYLSMRNVAISGQNGQASGSYGWAECLNLNTISFNNIIDCDFIGNYYPNTNTNSKGVIINSSIGSSNQTLSSIVTNFTDCNFLYLLDGVENGVGTQGLSISQSNFTNCKYGVVVPENGYQISISLSQFDCTDCAVFLSGGTTCFLFSNNLVFTNQKNGYGICCNSYVDGYIITGNQFEGAGTENNVNAIVMNASSPSGMNTNIISSNIFRKYTTGILLASASRGWKVFGNVYALTSNTVYNQGQNNSIKD</sequence>
<dbReference type="Proteomes" id="UP001154259">
    <property type="component" value="Unassembled WGS sequence"/>
</dbReference>
<dbReference type="Proteomes" id="UP001154255">
    <property type="component" value="Unassembled WGS sequence"/>
</dbReference>
<gene>
    <name evidence="2" type="ORF">R53529_LOCUS2156</name>
    <name evidence="1" type="ORF">R53530_LOCUS2130</name>
</gene>
<evidence type="ECO:0000313" key="3">
    <source>
        <dbReference type="Proteomes" id="UP001154255"/>
    </source>
</evidence>
<keyword evidence="4" id="KW-1185">Reference proteome</keyword>
<organism evidence="1 3">
    <name type="scientific">Commensalibacter communis</name>
    <dbReference type="NCBI Taxonomy" id="2972786"/>
    <lineage>
        <taxon>Bacteria</taxon>
        <taxon>Pseudomonadati</taxon>
        <taxon>Pseudomonadota</taxon>
        <taxon>Alphaproteobacteria</taxon>
        <taxon>Acetobacterales</taxon>
        <taxon>Acetobacteraceae</taxon>
    </lineage>
</organism>
<dbReference type="EMBL" id="CAMXCS010000009">
    <property type="protein sequence ID" value="CAI3958627.1"/>
    <property type="molecule type" value="Genomic_DNA"/>
</dbReference>
<dbReference type="SUPFAM" id="SSF51126">
    <property type="entry name" value="Pectin lyase-like"/>
    <property type="match status" value="1"/>
</dbReference>
<evidence type="ECO:0000313" key="2">
    <source>
        <dbReference type="EMBL" id="CAI3958627.1"/>
    </source>
</evidence>
<protein>
    <submittedName>
        <fullName evidence="1">Uncharacterized protein</fullName>
    </submittedName>
</protein>
<dbReference type="RefSeq" id="WP_271790574.1">
    <property type="nucleotide sequence ID" value="NZ_CAMXCM010000009.1"/>
</dbReference>
<evidence type="ECO:0000313" key="4">
    <source>
        <dbReference type="Proteomes" id="UP001154259"/>
    </source>
</evidence>
<dbReference type="InterPro" id="IPR012334">
    <property type="entry name" value="Pectin_lyas_fold"/>
</dbReference>
<dbReference type="EMBL" id="CAMXCM010000009">
    <property type="protein sequence ID" value="CAI3956081.1"/>
    <property type="molecule type" value="Genomic_DNA"/>
</dbReference>
<name>A0A9W4TQI3_9PROT</name>
<proteinExistence type="predicted"/>
<reference evidence="1" key="1">
    <citation type="submission" date="2022-10" db="EMBL/GenBank/DDBJ databases">
        <authorList>
            <person name="Botero Cardona J."/>
        </authorList>
    </citation>
    <scope>NUCLEOTIDE SEQUENCE</scope>
    <source>
        <strain evidence="1">LMG 31819</strain>
        <strain evidence="2">R-53529</strain>
    </source>
</reference>
<comment type="caution">
    <text evidence="1">The sequence shown here is derived from an EMBL/GenBank/DDBJ whole genome shotgun (WGS) entry which is preliminary data.</text>
</comment>